<feature type="repeat" description="TPR" evidence="1">
    <location>
        <begin position="183"/>
        <end position="216"/>
    </location>
</feature>
<organism evidence="3 4">
    <name type="scientific">Halomicronema hongdechloris C2206</name>
    <dbReference type="NCBI Taxonomy" id="1641165"/>
    <lineage>
        <taxon>Bacteria</taxon>
        <taxon>Bacillati</taxon>
        <taxon>Cyanobacteriota</taxon>
        <taxon>Cyanophyceae</taxon>
        <taxon>Nodosilineales</taxon>
        <taxon>Nodosilineaceae</taxon>
        <taxon>Halomicronema</taxon>
    </lineage>
</organism>
<feature type="repeat" description="TPR" evidence="1">
    <location>
        <begin position="223"/>
        <end position="256"/>
    </location>
</feature>
<dbReference type="SMART" id="SM00028">
    <property type="entry name" value="TPR"/>
    <property type="match status" value="7"/>
</dbReference>
<dbReference type="EMBL" id="CP021983">
    <property type="protein sequence ID" value="ASC70031.1"/>
    <property type="molecule type" value="Genomic_DNA"/>
</dbReference>
<keyword evidence="4" id="KW-1185">Reference proteome</keyword>
<proteinExistence type="predicted"/>
<sequence>MRYPAQLLGLLALAAVMVATLENPGTAKEHRERLPVHIADRLAQGESAEDRKAEADALFDEAFQLWRVSDYQAAWERLQQALALYQAPDVRTAFPQASQRGEANTLTGLGEISRSFGRYPQALDYYEAALAIQQTIQDRWGEGVTLNNIGAVYHNLGQYEQALGYYQDALAIRQEIGDRQGVGQTLNNIGLVYDNLGQYEQALGYYQDALAILQEIGDRKGEGVTLNNIGAVYRNLGQYEQALDYYQEALAIRQEIGDRAGERGHPQQTLGRYIAIWASMSRPWTITRRPWPSARRSATAAARAPPATTLGRCMTIWANMSRPWTITRRPWPSARRSATPGEGVTRNNIGLVYDNLGQYQQALGTYQEALAIAQEIGDRNGRAIRLNNLGYVLEDLEQPELAIVFLKQSVNQWEAMRGDIGGLSVEDQQAFTDSIASSYRKLADMLLQQDRILEAQRVLDLLKVQELDEYLQGVRSTAQTESGVDLLDPERQIRNRTIAIGYELAQLRDMPYAELSEAQKQRLAELDAAQQDVIQDFRAFIDSPEIQALVAQLQSDVQEQDVLAELDEFINLQNNLRAIDQTAVLIYPLILEERLELVLVTPFSEPARFPVPVSKAELNETVLAFRRALDDPSSDPRPLAQQLYEWLIAPMAEDLEAIGAETMLYAPDGVLRYIPLAALHDGEQWLAERFAINHITAASLQDFTLRPDPQPRILAAAFSEGFYEVQARDRIFPFDGLPFAGREVATLAERFPGTTQFINQAFSRSALEPAMDSHTIVHLATHATFVSGSSRDSFILFGNGDTLSLQEIKADWQGRFNQVDLIVLSACETGLGGPTLGNGEEILGFGYLMQEAGAEAAIASLWQVSDGGTQALMDAFYLALQNGYSKAEALQRAQQALIADDMSIVGGERGTIEVVSTVTGQPIGDSLAHPYYWAPFILIGNGL</sequence>
<dbReference type="PROSITE" id="PS50005">
    <property type="entry name" value="TPR"/>
    <property type="match status" value="5"/>
</dbReference>
<dbReference type="KEGG" id="hhg:XM38_009610"/>
<dbReference type="PANTHER" id="PTHR10098">
    <property type="entry name" value="RAPSYN-RELATED"/>
    <property type="match status" value="1"/>
</dbReference>
<accession>A0A1Z3HIB6</accession>
<feature type="repeat" description="TPR" evidence="1">
    <location>
        <begin position="143"/>
        <end position="176"/>
    </location>
</feature>
<dbReference type="Pfam" id="PF12770">
    <property type="entry name" value="CHAT"/>
    <property type="match status" value="1"/>
</dbReference>
<evidence type="ECO:0000313" key="3">
    <source>
        <dbReference type="EMBL" id="ASC70031.1"/>
    </source>
</evidence>
<feature type="repeat" description="TPR" evidence="1">
    <location>
        <begin position="343"/>
        <end position="376"/>
    </location>
</feature>
<dbReference type="InterPro" id="IPR019734">
    <property type="entry name" value="TPR_rpt"/>
</dbReference>
<gene>
    <name evidence="3" type="ORF">XM38_009610</name>
</gene>
<keyword evidence="1" id="KW-0802">TPR repeat</keyword>
<evidence type="ECO:0000313" key="4">
    <source>
        <dbReference type="Proteomes" id="UP000191901"/>
    </source>
</evidence>
<dbReference type="AlphaFoldDB" id="A0A1Z3HIB6"/>
<feature type="domain" description="CHAT" evidence="2">
    <location>
        <begin position="638"/>
        <end position="941"/>
    </location>
</feature>
<dbReference type="SUPFAM" id="SSF48452">
    <property type="entry name" value="TPR-like"/>
    <property type="match status" value="2"/>
</dbReference>
<feature type="repeat" description="TPR" evidence="1">
    <location>
        <begin position="103"/>
        <end position="136"/>
    </location>
</feature>
<dbReference type="PROSITE" id="PS50293">
    <property type="entry name" value="TPR_REGION"/>
    <property type="match status" value="3"/>
</dbReference>
<name>A0A1Z3HIB6_9CYAN</name>
<dbReference type="Pfam" id="PF13424">
    <property type="entry name" value="TPR_12"/>
    <property type="match status" value="2"/>
</dbReference>
<evidence type="ECO:0000259" key="2">
    <source>
        <dbReference type="Pfam" id="PF12770"/>
    </source>
</evidence>
<evidence type="ECO:0000256" key="1">
    <source>
        <dbReference type="PROSITE-ProRule" id="PRU00339"/>
    </source>
</evidence>
<protein>
    <recommendedName>
        <fullName evidence="2">CHAT domain-containing protein</fullName>
    </recommendedName>
</protein>
<dbReference type="Pfam" id="PF00515">
    <property type="entry name" value="TPR_1"/>
    <property type="match status" value="1"/>
</dbReference>
<dbReference type="Gene3D" id="1.25.40.10">
    <property type="entry name" value="Tetratricopeptide repeat domain"/>
    <property type="match status" value="2"/>
</dbReference>
<reference evidence="3 4" key="1">
    <citation type="journal article" date="2016" name="Biochim. Biophys. Acta">
        <title>Characterization of red-shifted phycobilisomes isolated from the chlorophyll f-containing cyanobacterium Halomicronema hongdechloris.</title>
        <authorList>
            <person name="Li Y."/>
            <person name="Lin Y."/>
            <person name="Garvey C.J."/>
            <person name="Birch D."/>
            <person name="Corkery R.W."/>
            <person name="Loughlin P.C."/>
            <person name="Scheer H."/>
            <person name="Willows R.D."/>
            <person name="Chen M."/>
        </authorList>
    </citation>
    <scope>NUCLEOTIDE SEQUENCE [LARGE SCALE GENOMIC DNA]</scope>
    <source>
        <strain evidence="3 4">C2206</strain>
    </source>
</reference>
<dbReference type="Proteomes" id="UP000191901">
    <property type="component" value="Chromosome"/>
</dbReference>
<dbReference type="Pfam" id="PF13176">
    <property type="entry name" value="TPR_7"/>
    <property type="match status" value="1"/>
</dbReference>
<dbReference type="InterPro" id="IPR011990">
    <property type="entry name" value="TPR-like_helical_dom_sf"/>
</dbReference>
<dbReference type="InterPro" id="IPR024983">
    <property type="entry name" value="CHAT_dom"/>
</dbReference>